<dbReference type="RefSeq" id="WP_151421865.1">
    <property type="nucleotide sequence ID" value="NZ_CANKVH010000004.1"/>
</dbReference>
<accession>A0A7J5B3R3</accession>
<gene>
    <name evidence="2" type="ORF">F8O03_00125</name>
</gene>
<evidence type="ECO:0000313" key="2">
    <source>
        <dbReference type="EMBL" id="KAB1638808.1"/>
    </source>
</evidence>
<comment type="caution">
    <text evidence="2">The sequence shown here is derived from an EMBL/GenBank/DDBJ whole genome shotgun (WGS) entry which is preliminary data.</text>
</comment>
<keyword evidence="1" id="KW-0472">Membrane</keyword>
<feature type="transmembrane region" description="Helical" evidence="1">
    <location>
        <begin position="59"/>
        <end position="79"/>
    </location>
</feature>
<dbReference type="AlphaFoldDB" id="A0A7J5B3R3"/>
<dbReference type="Proteomes" id="UP000490386">
    <property type="component" value="Unassembled WGS sequence"/>
</dbReference>
<name>A0A7J5B3R3_9MICO</name>
<dbReference type="OrthoDB" id="4990644at2"/>
<feature type="transmembrane region" description="Helical" evidence="1">
    <location>
        <begin position="91"/>
        <end position="110"/>
    </location>
</feature>
<evidence type="ECO:0000313" key="3">
    <source>
        <dbReference type="Proteomes" id="UP000490386"/>
    </source>
</evidence>
<keyword evidence="1" id="KW-1133">Transmembrane helix</keyword>
<evidence type="ECO:0000256" key="1">
    <source>
        <dbReference type="SAM" id="Phobius"/>
    </source>
</evidence>
<sequence>MPLLTILIGAALVVTGAVAYFVSDTGSLTALIPAAVGVLLVIAGLIARNPKLRKHAIHGALAVALLGALGSLMNVAKLGDLIAGTAERPGAIISSTIMLVLLVALITAGVRSFIAARRGRQAAAVTQS</sequence>
<protein>
    <submittedName>
        <fullName evidence="2">Uncharacterized protein</fullName>
    </submittedName>
</protein>
<keyword evidence="3" id="KW-1185">Reference proteome</keyword>
<feature type="transmembrane region" description="Helical" evidence="1">
    <location>
        <begin position="29"/>
        <end position="47"/>
    </location>
</feature>
<keyword evidence="1" id="KW-0812">Transmembrane</keyword>
<dbReference type="EMBL" id="WBJX01000001">
    <property type="protein sequence ID" value="KAB1638808.1"/>
    <property type="molecule type" value="Genomic_DNA"/>
</dbReference>
<reference evidence="2 3" key="1">
    <citation type="submission" date="2019-09" db="EMBL/GenBank/DDBJ databases">
        <title>Phylogeny of genus Pseudoclavibacter and closely related genus.</title>
        <authorList>
            <person name="Li Y."/>
        </authorList>
    </citation>
    <scope>NUCLEOTIDE SEQUENCE [LARGE SCALE GENOMIC DNA]</scope>
    <source>
        <strain evidence="2 3">THG-MD12</strain>
    </source>
</reference>
<proteinExistence type="predicted"/>
<organism evidence="2 3">
    <name type="scientific">Pseudoclavibacter terrae</name>
    <dbReference type="NCBI Taxonomy" id="1530195"/>
    <lineage>
        <taxon>Bacteria</taxon>
        <taxon>Bacillati</taxon>
        <taxon>Actinomycetota</taxon>
        <taxon>Actinomycetes</taxon>
        <taxon>Micrococcales</taxon>
        <taxon>Microbacteriaceae</taxon>
        <taxon>Pseudoclavibacter</taxon>
    </lineage>
</organism>